<dbReference type="PATRIC" id="fig|1127483.3.peg.2166"/>
<dbReference type="InterPro" id="IPR004839">
    <property type="entry name" value="Aminotransferase_I/II_large"/>
</dbReference>
<dbReference type="Gene3D" id="3.90.1150.10">
    <property type="entry name" value="Aspartate Aminotransferase, domain 1"/>
    <property type="match status" value="1"/>
</dbReference>
<organism evidence="7 8">
    <name type="scientific">Cupriavidus basilensis OR16</name>
    <dbReference type="NCBI Taxonomy" id="1127483"/>
    <lineage>
        <taxon>Bacteria</taxon>
        <taxon>Pseudomonadati</taxon>
        <taxon>Pseudomonadota</taxon>
        <taxon>Betaproteobacteria</taxon>
        <taxon>Burkholderiales</taxon>
        <taxon>Burkholderiaceae</taxon>
        <taxon>Cupriavidus</taxon>
    </lineage>
</organism>
<dbReference type="EMBL" id="AHJE01000023">
    <property type="protein sequence ID" value="EHP43060.1"/>
    <property type="molecule type" value="Genomic_DNA"/>
</dbReference>
<evidence type="ECO:0000256" key="4">
    <source>
        <dbReference type="ARBA" id="ARBA00022679"/>
    </source>
</evidence>
<name>H1S352_9BURK</name>
<keyword evidence="3 7" id="KW-0032">Aminotransferase</keyword>
<keyword evidence="5" id="KW-0663">Pyridoxal phosphate</keyword>
<dbReference type="GO" id="GO:0004838">
    <property type="term" value="F:L-tyrosine-2-oxoglutarate transaminase activity"/>
    <property type="evidence" value="ECO:0007669"/>
    <property type="project" value="TreeGrafter"/>
</dbReference>
<dbReference type="InterPro" id="IPR015424">
    <property type="entry name" value="PyrdxlP-dep_Trfase"/>
</dbReference>
<comment type="cofactor">
    <cofactor evidence="1">
        <name>pyridoxal 5'-phosphate</name>
        <dbReference type="ChEBI" id="CHEBI:597326"/>
    </cofactor>
</comment>
<evidence type="ECO:0000256" key="3">
    <source>
        <dbReference type="ARBA" id="ARBA00022576"/>
    </source>
</evidence>
<evidence type="ECO:0000256" key="2">
    <source>
        <dbReference type="ARBA" id="ARBA00011738"/>
    </source>
</evidence>
<dbReference type="InterPro" id="IPR000796">
    <property type="entry name" value="Asp_trans"/>
</dbReference>
<sequence length="54" mass="5972">MFSYTGLQPAQVDVLREQHGVYLLRSGRMCVAGLNEGNLEHVAQSISAVLRVRT</sequence>
<dbReference type="GO" id="GO:0042802">
    <property type="term" value="F:identical protein binding"/>
    <property type="evidence" value="ECO:0007669"/>
    <property type="project" value="TreeGrafter"/>
</dbReference>
<dbReference type="AlphaFoldDB" id="H1S352"/>
<dbReference type="PANTHER" id="PTHR11879:SF37">
    <property type="entry name" value="AROMATIC-AMINO-ACID AMINOTRANSFERASE"/>
    <property type="match status" value="1"/>
</dbReference>
<dbReference type="GO" id="GO:0005829">
    <property type="term" value="C:cytosol"/>
    <property type="evidence" value="ECO:0007669"/>
    <property type="project" value="TreeGrafter"/>
</dbReference>
<feature type="domain" description="Aminotransferase class I/classII large" evidence="6">
    <location>
        <begin position="1"/>
        <end position="46"/>
    </location>
</feature>
<reference evidence="7 8" key="1">
    <citation type="journal article" date="2012" name="J. Bacteriol.">
        <title>De Novo Genome Project of Cupriavidus basilensis OR16.</title>
        <authorList>
            <person name="Cserhati M."/>
            <person name="Kriszt B."/>
            <person name="Szoboszlay S."/>
            <person name="Toth A."/>
            <person name="Szabo I."/>
            <person name="Tancsics A."/>
            <person name="Nagy I."/>
            <person name="Horvath B."/>
            <person name="Nagy I."/>
            <person name="Kukolya J."/>
        </authorList>
    </citation>
    <scope>NUCLEOTIDE SEQUENCE [LARGE SCALE GENOMIC DNA]</scope>
    <source>
        <strain evidence="7 8">OR16</strain>
    </source>
</reference>
<evidence type="ECO:0000256" key="1">
    <source>
        <dbReference type="ARBA" id="ARBA00001933"/>
    </source>
</evidence>
<keyword evidence="4 7" id="KW-0808">Transferase</keyword>
<dbReference type="GO" id="GO:0033585">
    <property type="term" value="P:L-phenylalanine biosynthetic process from chorismate via phenylpyruvate"/>
    <property type="evidence" value="ECO:0007669"/>
    <property type="project" value="TreeGrafter"/>
</dbReference>
<dbReference type="EC" id="2.6.1.57" evidence="7"/>
<dbReference type="Pfam" id="PF00155">
    <property type="entry name" value="Aminotran_1_2"/>
    <property type="match status" value="1"/>
</dbReference>
<protein>
    <submittedName>
        <fullName evidence="7">Aromatic amino acid aminotransferase</fullName>
        <ecNumber evidence="7">2.6.1.57</ecNumber>
    </submittedName>
</protein>
<dbReference type="InterPro" id="IPR015422">
    <property type="entry name" value="PyrdxlP-dep_Trfase_small"/>
</dbReference>
<comment type="subunit">
    <text evidence="2">Homodimer.</text>
</comment>
<dbReference type="Proteomes" id="UP000005808">
    <property type="component" value="Unassembled WGS sequence"/>
</dbReference>
<accession>H1S352</accession>
<evidence type="ECO:0000256" key="5">
    <source>
        <dbReference type="ARBA" id="ARBA00022898"/>
    </source>
</evidence>
<gene>
    <name evidence="7" type="ORF">OR16_10833</name>
</gene>
<comment type="caution">
    <text evidence="7">The sequence shown here is derived from an EMBL/GenBank/DDBJ whole genome shotgun (WGS) entry which is preliminary data.</text>
</comment>
<evidence type="ECO:0000313" key="8">
    <source>
        <dbReference type="Proteomes" id="UP000005808"/>
    </source>
</evidence>
<evidence type="ECO:0000313" key="7">
    <source>
        <dbReference type="EMBL" id="EHP43060.1"/>
    </source>
</evidence>
<proteinExistence type="predicted"/>
<dbReference type="SUPFAM" id="SSF53383">
    <property type="entry name" value="PLP-dependent transferases"/>
    <property type="match status" value="1"/>
</dbReference>
<evidence type="ECO:0000259" key="6">
    <source>
        <dbReference type="Pfam" id="PF00155"/>
    </source>
</evidence>
<dbReference type="PANTHER" id="PTHR11879">
    <property type="entry name" value="ASPARTATE AMINOTRANSFERASE"/>
    <property type="match status" value="1"/>
</dbReference>
<dbReference type="GO" id="GO:0030170">
    <property type="term" value="F:pyridoxal phosphate binding"/>
    <property type="evidence" value="ECO:0007669"/>
    <property type="project" value="InterPro"/>
</dbReference>